<organism evidence="6 7">
    <name type="scientific">Lactobacillus helveticus</name>
    <name type="common">Lactobacillus suntoryeus</name>
    <dbReference type="NCBI Taxonomy" id="1587"/>
    <lineage>
        <taxon>Bacteria</taxon>
        <taxon>Bacillati</taxon>
        <taxon>Bacillota</taxon>
        <taxon>Bacilli</taxon>
        <taxon>Lactobacillales</taxon>
        <taxon>Lactobacillaceae</taxon>
        <taxon>Lactobacillus</taxon>
    </lineage>
</organism>
<protein>
    <submittedName>
        <fullName evidence="6">Uncharacterized protein</fullName>
    </submittedName>
</protein>
<dbReference type="EMBL" id="BLYV01000198">
    <property type="protein sequence ID" value="GFP13090.1"/>
    <property type="molecule type" value="Genomic_DNA"/>
</dbReference>
<dbReference type="Proteomes" id="UP000630086">
    <property type="component" value="Unassembled WGS sequence"/>
</dbReference>
<proteinExistence type="predicted"/>
<sequence>MLLYHLCWPFVGGEASAPHVKNLDHPKSYSKVMLALAATAICFDFLGSMAIGMTVPKGEIQNSTGFVYTYGKLLTSIGLPGDLLQKNCWRNAILRYYWRTWQLDCRA</sequence>
<evidence type="ECO:0000313" key="6">
    <source>
        <dbReference type="EMBL" id="GFP13090.1"/>
    </source>
</evidence>
<evidence type="ECO:0000256" key="5">
    <source>
        <dbReference type="SAM" id="Phobius"/>
    </source>
</evidence>
<dbReference type="GO" id="GO:0022857">
    <property type="term" value="F:transmembrane transporter activity"/>
    <property type="evidence" value="ECO:0007669"/>
    <property type="project" value="InterPro"/>
</dbReference>
<evidence type="ECO:0000256" key="3">
    <source>
        <dbReference type="ARBA" id="ARBA00022989"/>
    </source>
</evidence>
<dbReference type="InterPro" id="IPR002293">
    <property type="entry name" value="AA/rel_permease1"/>
</dbReference>
<feature type="transmembrane region" description="Helical" evidence="5">
    <location>
        <begin position="32"/>
        <end position="55"/>
    </location>
</feature>
<accession>A0AAV4E4A4</accession>
<reference evidence="6" key="1">
    <citation type="submission" date="2020-07" db="EMBL/GenBank/DDBJ databases">
        <title>Draft genome sequence of Lactobacillus helveticus strain JCM 1062.</title>
        <authorList>
            <person name="Endo A."/>
            <person name="Maeno S."/>
            <person name="Kido Y."/>
        </authorList>
    </citation>
    <scope>NUCLEOTIDE SEQUENCE</scope>
    <source>
        <strain evidence="6">JCM 1062</strain>
    </source>
</reference>
<keyword evidence="4 5" id="KW-0472">Membrane</keyword>
<dbReference type="Pfam" id="PF13520">
    <property type="entry name" value="AA_permease_2"/>
    <property type="match status" value="1"/>
</dbReference>
<keyword evidence="3 5" id="KW-1133">Transmembrane helix</keyword>
<evidence type="ECO:0000313" key="7">
    <source>
        <dbReference type="Proteomes" id="UP000630086"/>
    </source>
</evidence>
<comment type="subcellular location">
    <subcellularLocation>
        <location evidence="1">Membrane</location>
        <topology evidence="1">Multi-pass membrane protein</topology>
    </subcellularLocation>
</comment>
<comment type="caution">
    <text evidence="6">The sequence shown here is derived from an EMBL/GenBank/DDBJ whole genome shotgun (WGS) entry which is preliminary data.</text>
</comment>
<evidence type="ECO:0000256" key="2">
    <source>
        <dbReference type="ARBA" id="ARBA00022692"/>
    </source>
</evidence>
<dbReference type="GO" id="GO:0016020">
    <property type="term" value="C:membrane"/>
    <property type="evidence" value="ECO:0007669"/>
    <property type="project" value="UniProtKB-SubCell"/>
</dbReference>
<evidence type="ECO:0000256" key="4">
    <source>
        <dbReference type="ARBA" id="ARBA00023136"/>
    </source>
</evidence>
<keyword evidence="2 5" id="KW-0812">Transmembrane</keyword>
<dbReference type="AlphaFoldDB" id="A0AAV4E4A4"/>
<evidence type="ECO:0000256" key="1">
    <source>
        <dbReference type="ARBA" id="ARBA00004141"/>
    </source>
</evidence>
<name>A0AAV4E4A4_LACHE</name>
<gene>
    <name evidence="6" type="ORF">LHEJCM1062_09620</name>
</gene>